<evidence type="ECO:0000313" key="1">
    <source>
        <dbReference type="EMBL" id="KIN98802.1"/>
    </source>
</evidence>
<dbReference type="HOGENOM" id="CLU_2360605_0_0_1"/>
<keyword evidence="2" id="KW-1185">Reference proteome</keyword>
<dbReference type="Proteomes" id="UP000054217">
    <property type="component" value="Unassembled WGS sequence"/>
</dbReference>
<evidence type="ECO:0000313" key="2">
    <source>
        <dbReference type="Proteomes" id="UP000054217"/>
    </source>
</evidence>
<proteinExistence type="predicted"/>
<gene>
    <name evidence="1" type="ORF">M404DRAFT_828399</name>
</gene>
<sequence>MIPEGLRLVRTPRAFQIGAHCQTHACVRSTYRVNCQKIFRLSMHFSNRPSHRITVNEGSQTCVATLPLSISPPDFVIGTSRLIPDAKINTAGLIHS</sequence>
<organism evidence="1 2">
    <name type="scientific">Pisolithus tinctorius Marx 270</name>
    <dbReference type="NCBI Taxonomy" id="870435"/>
    <lineage>
        <taxon>Eukaryota</taxon>
        <taxon>Fungi</taxon>
        <taxon>Dikarya</taxon>
        <taxon>Basidiomycota</taxon>
        <taxon>Agaricomycotina</taxon>
        <taxon>Agaricomycetes</taxon>
        <taxon>Agaricomycetidae</taxon>
        <taxon>Boletales</taxon>
        <taxon>Sclerodermatineae</taxon>
        <taxon>Pisolithaceae</taxon>
        <taxon>Pisolithus</taxon>
    </lineage>
</organism>
<dbReference type="EMBL" id="KN832012">
    <property type="protein sequence ID" value="KIN98802.1"/>
    <property type="molecule type" value="Genomic_DNA"/>
</dbReference>
<reference evidence="1 2" key="1">
    <citation type="submission" date="2014-04" db="EMBL/GenBank/DDBJ databases">
        <authorList>
            <consortium name="DOE Joint Genome Institute"/>
            <person name="Kuo A."/>
            <person name="Kohler A."/>
            <person name="Costa M.D."/>
            <person name="Nagy L.G."/>
            <person name="Floudas D."/>
            <person name="Copeland A."/>
            <person name="Barry K.W."/>
            <person name="Cichocki N."/>
            <person name="Veneault-Fourrey C."/>
            <person name="LaButti K."/>
            <person name="Lindquist E.A."/>
            <person name="Lipzen A."/>
            <person name="Lundell T."/>
            <person name="Morin E."/>
            <person name="Murat C."/>
            <person name="Sun H."/>
            <person name="Tunlid A."/>
            <person name="Henrissat B."/>
            <person name="Grigoriev I.V."/>
            <person name="Hibbett D.S."/>
            <person name="Martin F."/>
            <person name="Nordberg H.P."/>
            <person name="Cantor M.N."/>
            <person name="Hua S.X."/>
        </authorList>
    </citation>
    <scope>NUCLEOTIDE SEQUENCE [LARGE SCALE GENOMIC DNA]</scope>
    <source>
        <strain evidence="1 2">Marx 270</strain>
    </source>
</reference>
<name>A0A0C3IPC3_PISTI</name>
<dbReference type="InParanoid" id="A0A0C3IPC3"/>
<dbReference type="AlphaFoldDB" id="A0A0C3IPC3"/>
<reference evidence="2" key="2">
    <citation type="submission" date="2015-01" db="EMBL/GenBank/DDBJ databases">
        <title>Evolutionary Origins and Diversification of the Mycorrhizal Mutualists.</title>
        <authorList>
            <consortium name="DOE Joint Genome Institute"/>
            <consortium name="Mycorrhizal Genomics Consortium"/>
            <person name="Kohler A."/>
            <person name="Kuo A."/>
            <person name="Nagy L.G."/>
            <person name="Floudas D."/>
            <person name="Copeland A."/>
            <person name="Barry K.W."/>
            <person name="Cichocki N."/>
            <person name="Veneault-Fourrey C."/>
            <person name="LaButti K."/>
            <person name="Lindquist E.A."/>
            <person name="Lipzen A."/>
            <person name="Lundell T."/>
            <person name="Morin E."/>
            <person name="Murat C."/>
            <person name="Riley R."/>
            <person name="Ohm R."/>
            <person name="Sun H."/>
            <person name="Tunlid A."/>
            <person name="Henrissat B."/>
            <person name="Grigoriev I.V."/>
            <person name="Hibbett D.S."/>
            <person name="Martin F."/>
        </authorList>
    </citation>
    <scope>NUCLEOTIDE SEQUENCE [LARGE SCALE GENOMIC DNA]</scope>
    <source>
        <strain evidence="2">Marx 270</strain>
    </source>
</reference>
<protein>
    <submittedName>
        <fullName evidence="1">Uncharacterized protein</fullName>
    </submittedName>
</protein>
<accession>A0A0C3IPC3</accession>